<sequence>MILPRGGSNLCDVDRCDECGFDYTAVSAEDLRGRLEAAGPRFAAALAAVVDPRRRPAPSVWSPLEYTCHVRDVLYVQGERVALALRVDNPEFVPMGREERVVADAYNAQDPQAVLTELTGAAHELARVFDALGPAQWERTGIYPWPAAQTRTILWLGRHTVHEVEHHLMDVAR</sequence>
<evidence type="ECO:0000313" key="3">
    <source>
        <dbReference type="Proteomes" id="UP000619260"/>
    </source>
</evidence>
<dbReference type="GO" id="GO:0032259">
    <property type="term" value="P:methylation"/>
    <property type="evidence" value="ECO:0007669"/>
    <property type="project" value="UniProtKB-KW"/>
</dbReference>
<dbReference type="InterPro" id="IPR024775">
    <property type="entry name" value="DinB-like"/>
</dbReference>
<evidence type="ECO:0000259" key="1">
    <source>
        <dbReference type="Pfam" id="PF12867"/>
    </source>
</evidence>
<evidence type="ECO:0000313" key="2">
    <source>
        <dbReference type="EMBL" id="GIJ45325.1"/>
    </source>
</evidence>
<comment type="caution">
    <text evidence="2">The sequence shown here is derived from an EMBL/GenBank/DDBJ whole genome shotgun (WGS) entry which is preliminary data.</text>
</comment>
<proteinExistence type="predicted"/>
<dbReference type="SUPFAM" id="SSF109854">
    <property type="entry name" value="DinB/YfiT-like putative metalloenzymes"/>
    <property type="match status" value="1"/>
</dbReference>
<dbReference type="Pfam" id="PF12867">
    <property type="entry name" value="DinB_2"/>
    <property type="match status" value="1"/>
</dbReference>
<keyword evidence="2" id="KW-0808">Transferase</keyword>
<name>A0A8J4DNW4_9ACTN</name>
<gene>
    <name evidence="2" type="ORF">Val02_22110</name>
</gene>
<reference evidence="2" key="1">
    <citation type="submission" date="2021-01" db="EMBL/GenBank/DDBJ databases">
        <title>Whole genome shotgun sequence of Virgisporangium aliadipatigenens NBRC 105644.</title>
        <authorList>
            <person name="Komaki H."/>
            <person name="Tamura T."/>
        </authorList>
    </citation>
    <scope>NUCLEOTIDE SEQUENCE</scope>
    <source>
        <strain evidence="2">NBRC 105644</strain>
    </source>
</reference>
<dbReference type="AlphaFoldDB" id="A0A8J4DNW4"/>
<accession>A0A8J4DNW4</accession>
<protein>
    <submittedName>
        <fullName evidence="2">Methyltransferase type 12</fullName>
    </submittedName>
</protein>
<dbReference type="GO" id="GO:0008168">
    <property type="term" value="F:methyltransferase activity"/>
    <property type="evidence" value="ECO:0007669"/>
    <property type="project" value="UniProtKB-KW"/>
</dbReference>
<keyword evidence="2" id="KW-0489">Methyltransferase</keyword>
<feature type="domain" description="DinB-like" evidence="1">
    <location>
        <begin position="53"/>
        <end position="168"/>
    </location>
</feature>
<keyword evidence="3" id="KW-1185">Reference proteome</keyword>
<organism evidence="2 3">
    <name type="scientific">Virgisporangium aliadipatigenens</name>
    <dbReference type="NCBI Taxonomy" id="741659"/>
    <lineage>
        <taxon>Bacteria</taxon>
        <taxon>Bacillati</taxon>
        <taxon>Actinomycetota</taxon>
        <taxon>Actinomycetes</taxon>
        <taxon>Micromonosporales</taxon>
        <taxon>Micromonosporaceae</taxon>
        <taxon>Virgisporangium</taxon>
    </lineage>
</organism>
<dbReference type="EMBL" id="BOPF01000007">
    <property type="protein sequence ID" value="GIJ45325.1"/>
    <property type="molecule type" value="Genomic_DNA"/>
</dbReference>
<dbReference type="Proteomes" id="UP000619260">
    <property type="component" value="Unassembled WGS sequence"/>
</dbReference>
<dbReference type="Gene3D" id="1.20.120.450">
    <property type="entry name" value="dinb family like domain"/>
    <property type="match status" value="1"/>
</dbReference>
<dbReference type="InterPro" id="IPR034660">
    <property type="entry name" value="DinB/YfiT-like"/>
</dbReference>